<dbReference type="AlphaFoldDB" id="A0A5C3EW34"/>
<keyword evidence="3" id="KW-1185">Reference proteome</keyword>
<feature type="region of interest" description="Disordered" evidence="1">
    <location>
        <begin position="95"/>
        <end position="151"/>
    </location>
</feature>
<name>A0A5C3EW34_9BASI</name>
<feature type="region of interest" description="Disordered" evidence="1">
    <location>
        <begin position="1"/>
        <end position="49"/>
    </location>
</feature>
<feature type="compositionally biased region" description="Low complexity" evidence="1">
    <location>
        <begin position="140"/>
        <end position="151"/>
    </location>
</feature>
<proteinExistence type="predicted"/>
<sequence length="151" mass="15654">MPCTPPSPASLGQGILPCSAQPHDLLGSHAQQPIRLLSPPPPPSPSFPASASACFRDCINQADGGIGGLPSLHHRTCSTRISSIDSPVSLKLVRGRPQPLHDAPRLSPAYPYPPSRDLTRLPPLGHLSSSGASPHLETVALTSSEAAELAS</sequence>
<protein>
    <submittedName>
        <fullName evidence="2">Uncharacterized protein</fullName>
    </submittedName>
</protein>
<dbReference type="EMBL" id="OOIP01000004">
    <property type="protein sequence ID" value="SPO36418.1"/>
    <property type="molecule type" value="Genomic_DNA"/>
</dbReference>
<reference evidence="2 3" key="1">
    <citation type="submission" date="2018-03" db="EMBL/GenBank/DDBJ databases">
        <authorList>
            <person name="Guldener U."/>
        </authorList>
    </citation>
    <scope>NUCLEOTIDE SEQUENCE [LARGE SCALE GENOMIC DNA]</scope>
    <source>
        <strain evidence="2 3">DAOM196992</strain>
    </source>
</reference>
<gene>
    <name evidence="2" type="ORF">PSFLO_01889</name>
</gene>
<evidence type="ECO:0000256" key="1">
    <source>
        <dbReference type="SAM" id="MobiDB-lite"/>
    </source>
</evidence>
<dbReference type="Proteomes" id="UP000323386">
    <property type="component" value="Unassembled WGS sequence"/>
</dbReference>
<accession>A0A5C3EW34</accession>
<evidence type="ECO:0000313" key="3">
    <source>
        <dbReference type="Proteomes" id="UP000323386"/>
    </source>
</evidence>
<evidence type="ECO:0000313" key="2">
    <source>
        <dbReference type="EMBL" id="SPO36418.1"/>
    </source>
</evidence>
<organism evidence="2 3">
    <name type="scientific">Pseudozyma flocculosa</name>
    <dbReference type="NCBI Taxonomy" id="84751"/>
    <lineage>
        <taxon>Eukaryota</taxon>
        <taxon>Fungi</taxon>
        <taxon>Dikarya</taxon>
        <taxon>Basidiomycota</taxon>
        <taxon>Ustilaginomycotina</taxon>
        <taxon>Ustilaginomycetes</taxon>
        <taxon>Ustilaginales</taxon>
        <taxon>Ustilaginaceae</taxon>
        <taxon>Pseudozyma</taxon>
    </lineage>
</organism>